<gene>
    <name evidence="2" type="ORF">E2L05_09600</name>
</gene>
<keyword evidence="3" id="KW-1185">Reference proteome</keyword>
<dbReference type="AlphaFoldDB" id="A0A4R6AV69"/>
<evidence type="ECO:0000259" key="1">
    <source>
        <dbReference type="Pfam" id="PF09356"/>
    </source>
</evidence>
<organism evidence="2 3">
    <name type="scientific">Meridianimarinicoccus aquatilis</name>
    <dbReference type="NCBI Taxonomy" id="2552766"/>
    <lineage>
        <taxon>Bacteria</taxon>
        <taxon>Pseudomonadati</taxon>
        <taxon>Pseudomonadota</taxon>
        <taxon>Alphaproteobacteria</taxon>
        <taxon>Rhodobacterales</taxon>
        <taxon>Paracoccaceae</taxon>
        <taxon>Meridianimarinicoccus</taxon>
    </lineage>
</organism>
<sequence length="295" mass="31727">MALQAALAAHLATGVTNLCRCWSVQRQDGETFGFTDHDKDISFDGVVFRADTGLTGQAIQQTTGLSVDNGEALGALSDASVTEADLVAGRFDSAAVRAWLVNWKAPAERHLLFDGTIGEVQSGGGAFRAELRGLSERMNQPHGRVFQRQCSANLGDGQCKVSLAGAPFVATAQIASVLGRQQFTLSGLGGYGVDWFVRGHFEMVSGNASGLAAMIKSDELIGTERQMRLWQELRAAPAVGDLVRLRVGCDKRADTCRNKFNNFLNFRGFPHIPGEDWLMAYPRNGDSNAGGSMNQ</sequence>
<dbReference type="RefSeq" id="WP_133342699.1">
    <property type="nucleotide sequence ID" value="NZ_SMZO01000018.1"/>
</dbReference>
<dbReference type="Proteomes" id="UP000294562">
    <property type="component" value="Unassembled WGS sequence"/>
</dbReference>
<dbReference type="EMBL" id="SMZO01000018">
    <property type="protein sequence ID" value="TDL87997.1"/>
    <property type="molecule type" value="Genomic_DNA"/>
</dbReference>
<proteinExistence type="predicted"/>
<dbReference type="NCBIfam" id="TIGR02218">
    <property type="entry name" value="phg_TIGR02218"/>
    <property type="match status" value="1"/>
</dbReference>
<evidence type="ECO:0000313" key="3">
    <source>
        <dbReference type="Proteomes" id="UP000294562"/>
    </source>
</evidence>
<dbReference type="InterPro" id="IPR011928">
    <property type="entry name" value="Phage_phiJL001_Gp84"/>
</dbReference>
<comment type="caution">
    <text evidence="2">The sequence shown here is derived from an EMBL/GenBank/DDBJ whole genome shotgun (WGS) entry which is preliminary data.</text>
</comment>
<reference evidence="2 3" key="1">
    <citation type="submission" date="2019-03" db="EMBL/GenBank/DDBJ databases">
        <title>Rhodobacteraceae bacterium SM1902, a new member of the family Rhodobacteraceae isolated from Yantai.</title>
        <authorList>
            <person name="Sun Y."/>
        </authorList>
    </citation>
    <scope>NUCLEOTIDE SEQUENCE [LARGE SCALE GENOMIC DNA]</scope>
    <source>
        <strain evidence="2 3">SM1902</strain>
    </source>
</reference>
<dbReference type="InterPro" id="IPR018964">
    <property type="entry name" value="Phage_phiJL001_Gp84_C"/>
</dbReference>
<evidence type="ECO:0000313" key="2">
    <source>
        <dbReference type="EMBL" id="TDL87997.1"/>
    </source>
</evidence>
<protein>
    <submittedName>
        <fullName evidence="2">DUF2163 domain-containing protein</fullName>
    </submittedName>
</protein>
<dbReference type="Pfam" id="PF09356">
    <property type="entry name" value="Phage_BR0599"/>
    <property type="match status" value="1"/>
</dbReference>
<accession>A0A4R6AV69</accession>
<dbReference type="Pfam" id="PF09931">
    <property type="entry name" value="Phage_phiJL001_Gp84_N"/>
    <property type="match status" value="1"/>
</dbReference>
<name>A0A4R6AV69_9RHOB</name>
<dbReference type="OrthoDB" id="1633386at2"/>
<feature type="domain" description="Bacteriophage phiJL001 Gp84 C-terminal" evidence="1">
    <location>
        <begin position="194"/>
        <end position="276"/>
    </location>
</feature>